<evidence type="ECO:0000313" key="1">
    <source>
        <dbReference type="EMBL" id="SPX60318.1"/>
    </source>
</evidence>
<dbReference type="Proteomes" id="UP000251942">
    <property type="component" value="Unassembled WGS sequence"/>
</dbReference>
<accession>A0A2X1QN08</accession>
<name>A0A2X1QN08_9GAMM</name>
<dbReference type="AlphaFoldDB" id="A0A2X1QN08"/>
<sequence>MGVLSFFQNVKICTGQKTPDVKKNFSKTMQITWIFWKKSLRKKVQNSWK</sequence>
<gene>
    <name evidence="1" type="ORF">NCTC12022_01035</name>
</gene>
<evidence type="ECO:0000313" key="2">
    <source>
        <dbReference type="Proteomes" id="UP000251942"/>
    </source>
</evidence>
<protein>
    <submittedName>
        <fullName evidence="1">Uncharacterized protein</fullName>
    </submittedName>
</protein>
<proteinExistence type="predicted"/>
<dbReference type="EMBL" id="UASS01000008">
    <property type="protein sequence ID" value="SPX60318.1"/>
    <property type="molecule type" value="Genomic_DNA"/>
</dbReference>
<organism evidence="1 2">
    <name type="scientific">Legionella feeleii</name>
    <dbReference type="NCBI Taxonomy" id="453"/>
    <lineage>
        <taxon>Bacteria</taxon>
        <taxon>Pseudomonadati</taxon>
        <taxon>Pseudomonadota</taxon>
        <taxon>Gammaproteobacteria</taxon>
        <taxon>Legionellales</taxon>
        <taxon>Legionellaceae</taxon>
        <taxon>Legionella</taxon>
    </lineage>
</organism>
<reference evidence="1 2" key="1">
    <citation type="submission" date="2018-06" db="EMBL/GenBank/DDBJ databases">
        <authorList>
            <consortium name="Pathogen Informatics"/>
            <person name="Doyle S."/>
        </authorList>
    </citation>
    <scope>NUCLEOTIDE SEQUENCE [LARGE SCALE GENOMIC DNA]</scope>
    <source>
        <strain evidence="1 2">NCTC12022</strain>
    </source>
</reference>